<evidence type="ECO:0000256" key="1">
    <source>
        <dbReference type="ARBA" id="ARBA00022527"/>
    </source>
</evidence>
<evidence type="ECO:0000313" key="8">
    <source>
        <dbReference type="EMBL" id="GFR94801.1"/>
    </source>
</evidence>
<evidence type="ECO:0000313" key="9">
    <source>
        <dbReference type="Proteomes" id="UP000762676"/>
    </source>
</evidence>
<evidence type="ECO:0000256" key="3">
    <source>
        <dbReference type="ARBA" id="ARBA00022741"/>
    </source>
</evidence>
<dbReference type="GO" id="GO:0005524">
    <property type="term" value="F:ATP binding"/>
    <property type="evidence" value="ECO:0007669"/>
    <property type="project" value="UniProtKB-KW"/>
</dbReference>
<evidence type="ECO:0000256" key="6">
    <source>
        <dbReference type="SAM" id="MobiDB-lite"/>
    </source>
</evidence>
<dbReference type="InterPro" id="IPR000719">
    <property type="entry name" value="Prot_kinase_dom"/>
</dbReference>
<evidence type="ECO:0000259" key="7">
    <source>
        <dbReference type="PROSITE" id="PS50011"/>
    </source>
</evidence>
<evidence type="ECO:0000256" key="5">
    <source>
        <dbReference type="ARBA" id="ARBA00022840"/>
    </source>
</evidence>
<keyword evidence="4 8" id="KW-0418">Kinase</keyword>
<name>A0AAV4HCN6_9GAST</name>
<comment type="caution">
    <text evidence="8">The sequence shown here is derived from an EMBL/GenBank/DDBJ whole genome shotgun (WGS) entry which is preliminary data.</text>
</comment>
<dbReference type="PROSITE" id="PS50011">
    <property type="entry name" value="PROTEIN_KINASE_DOM"/>
    <property type="match status" value="1"/>
</dbReference>
<proteinExistence type="predicted"/>
<dbReference type="EMBL" id="BMAT01008896">
    <property type="protein sequence ID" value="GFR94801.1"/>
    <property type="molecule type" value="Genomic_DNA"/>
</dbReference>
<dbReference type="InterPro" id="IPR011009">
    <property type="entry name" value="Kinase-like_dom_sf"/>
</dbReference>
<keyword evidence="3" id="KW-0547">Nucleotide-binding</keyword>
<dbReference type="GO" id="GO:0004674">
    <property type="term" value="F:protein serine/threonine kinase activity"/>
    <property type="evidence" value="ECO:0007669"/>
    <property type="project" value="UniProtKB-KW"/>
</dbReference>
<dbReference type="Pfam" id="PF00069">
    <property type="entry name" value="Pkinase"/>
    <property type="match status" value="1"/>
</dbReference>
<dbReference type="SMART" id="SM00220">
    <property type="entry name" value="S_TKc"/>
    <property type="match status" value="1"/>
</dbReference>
<dbReference type="Proteomes" id="UP000762676">
    <property type="component" value="Unassembled WGS sequence"/>
</dbReference>
<dbReference type="Gene3D" id="3.30.200.20">
    <property type="entry name" value="Phosphorylase Kinase, domain 1"/>
    <property type="match status" value="1"/>
</dbReference>
<keyword evidence="2" id="KW-0808">Transferase</keyword>
<feature type="compositionally biased region" description="Basic and acidic residues" evidence="6">
    <location>
        <begin position="521"/>
        <end position="540"/>
    </location>
</feature>
<dbReference type="SUPFAM" id="SSF56112">
    <property type="entry name" value="Protein kinase-like (PK-like)"/>
    <property type="match status" value="1"/>
</dbReference>
<reference evidence="8 9" key="1">
    <citation type="journal article" date="2021" name="Elife">
        <title>Chloroplast acquisition without the gene transfer in kleptoplastic sea slugs, Plakobranchus ocellatus.</title>
        <authorList>
            <person name="Maeda T."/>
            <person name="Takahashi S."/>
            <person name="Yoshida T."/>
            <person name="Shimamura S."/>
            <person name="Takaki Y."/>
            <person name="Nagai Y."/>
            <person name="Toyoda A."/>
            <person name="Suzuki Y."/>
            <person name="Arimoto A."/>
            <person name="Ishii H."/>
            <person name="Satoh N."/>
            <person name="Nishiyama T."/>
            <person name="Hasebe M."/>
            <person name="Maruyama T."/>
            <person name="Minagawa J."/>
            <person name="Obokata J."/>
            <person name="Shigenobu S."/>
        </authorList>
    </citation>
    <scope>NUCLEOTIDE SEQUENCE [LARGE SCALE GENOMIC DNA]</scope>
</reference>
<dbReference type="Gene3D" id="1.10.510.10">
    <property type="entry name" value="Transferase(Phosphotransferase) domain 1"/>
    <property type="match status" value="1"/>
</dbReference>
<organism evidence="8 9">
    <name type="scientific">Elysia marginata</name>
    <dbReference type="NCBI Taxonomy" id="1093978"/>
    <lineage>
        <taxon>Eukaryota</taxon>
        <taxon>Metazoa</taxon>
        <taxon>Spiralia</taxon>
        <taxon>Lophotrochozoa</taxon>
        <taxon>Mollusca</taxon>
        <taxon>Gastropoda</taxon>
        <taxon>Heterobranchia</taxon>
        <taxon>Euthyneura</taxon>
        <taxon>Panpulmonata</taxon>
        <taxon>Sacoglossa</taxon>
        <taxon>Placobranchoidea</taxon>
        <taxon>Plakobranchidae</taxon>
        <taxon>Elysia</taxon>
    </lineage>
</organism>
<evidence type="ECO:0000256" key="4">
    <source>
        <dbReference type="ARBA" id="ARBA00022777"/>
    </source>
</evidence>
<feature type="region of interest" description="Disordered" evidence="6">
    <location>
        <begin position="521"/>
        <end position="546"/>
    </location>
</feature>
<keyword evidence="5" id="KW-0067">ATP-binding</keyword>
<accession>A0AAV4HCN6</accession>
<keyword evidence="1" id="KW-0723">Serine/threonine-protein kinase</keyword>
<gene>
    <name evidence="8" type="ORF">ElyMa_004413300</name>
</gene>
<feature type="domain" description="Protein kinase" evidence="7">
    <location>
        <begin position="98"/>
        <end position="355"/>
    </location>
</feature>
<keyword evidence="9" id="KW-1185">Reference proteome</keyword>
<evidence type="ECO:0000256" key="2">
    <source>
        <dbReference type="ARBA" id="ARBA00022679"/>
    </source>
</evidence>
<dbReference type="PANTHER" id="PTHR24351">
    <property type="entry name" value="RIBOSOMAL PROTEIN S6 KINASE"/>
    <property type="match status" value="1"/>
</dbReference>
<dbReference type="AlphaFoldDB" id="A0AAV4HCN6"/>
<sequence length="546" mass="63551">MSMTPSELALTLTTSTSVDIVEEHLSATSSFPGAVPTEPKSFPGGLWSCFRSQRFNPEDAIFPSITKKLVARHEGSEEAQRRRRRFIKRREINPSSYITLHKTITIGKYAVYYFGTEKSSSEPKLVKIYRPTLLLMGPKRAGMEKQILSLQDKPAVLPSVHFAFKYQFFKCLVLEPMYNESLKEKLLHARRLMPEVVQSFMVDMVCAVSFLHNNKVLHRNLTLDSFWIQANRRLKLTDFSYCIHKRAISRWNTVFRVKPTEFTAPELFSYSPYSRQTDIWALGVIFYRMSSGRFPFYGRDPKDLKMKIQTAKESYGDFFSATGQVLCSEMLEKDPAHRIGHLRKTDIGFRNHIYFDDIDWESAHYHSENGPPIRWKFPVSDERTEIQEDEPLTINFEDPNSFDMDKMKIKPFRMEAIKDGNYMFSPEYLEQVFPSAISEPPRPSQVRQAGLPRTSKVMRFSLRFHLLEAFRDLEKDLESDDRDTDSVFEEYFSSISKNIDKYTKEKEAASIEQLTDIEHDETKLSVDKYEKEASERERRLSSGSTV</sequence>
<protein>
    <submittedName>
        <fullName evidence="8">Protein kinase C</fullName>
    </submittedName>
</protein>